<dbReference type="PANTHER" id="PTHR48063:SF48">
    <property type="entry name" value="LRR RECEPTOR-LIKE SERINE_THREONINE-PROTEIN KINASE FLS2"/>
    <property type="match status" value="1"/>
</dbReference>
<comment type="caution">
    <text evidence="8">The sequence shown here is derived from an EMBL/GenBank/DDBJ whole genome shotgun (WGS) entry which is preliminary data.</text>
</comment>
<evidence type="ECO:0000256" key="2">
    <source>
        <dbReference type="ARBA" id="ARBA00022692"/>
    </source>
</evidence>
<keyword evidence="3" id="KW-0732">Signal</keyword>
<keyword evidence="4" id="KW-1133">Transmembrane helix</keyword>
<evidence type="ECO:0000313" key="9">
    <source>
        <dbReference type="Proteomes" id="UP000593572"/>
    </source>
</evidence>
<organism evidence="8 9">
    <name type="scientific">Gossypium lobatum</name>
    <dbReference type="NCBI Taxonomy" id="34289"/>
    <lineage>
        <taxon>Eukaryota</taxon>
        <taxon>Viridiplantae</taxon>
        <taxon>Streptophyta</taxon>
        <taxon>Embryophyta</taxon>
        <taxon>Tracheophyta</taxon>
        <taxon>Spermatophyta</taxon>
        <taxon>Magnoliopsida</taxon>
        <taxon>eudicotyledons</taxon>
        <taxon>Gunneridae</taxon>
        <taxon>Pentapetalae</taxon>
        <taxon>rosids</taxon>
        <taxon>malvids</taxon>
        <taxon>Malvales</taxon>
        <taxon>Malvaceae</taxon>
        <taxon>Malvoideae</taxon>
        <taxon>Gossypium</taxon>
    </lineage>
</organism>
<sequence length="162" mass="18251">MRSLYIDANLLSGEIPDCWNHWFLNYLDLANNNLTGKIPPSLLHKDLRLLNHRKNSIESVPVWIGDKLSKRMGQCLRSNNFNGHIPHNICDRQSLQNLDLAHNNISGVIPPCFRNLTAMATKAKINRREDEYETTQGLVTSMDLSANSLTGEISKEIASLIG</sequence>
<evidence type="ECO:0000256" key="5">
    <source>
        <dbReference type="ARBA" id="ARBA00023136"/>
    </source>
</evidence>
<keyword evidence="2" id="KW-0812">Transmembrane</keyword>
<dbReference type="InterPro" id="IPR032675">
    <property type="entry name" value="LRR_dom_sf"/>
</dbReference>
<evidence type="ECO:0000256" key="6">
    <source>
        <dbReference type="ARBA" id="ARBA00023170"/>
    </source>
</evidence>
<dbReference type="SUPFAM" id="SSF52058">
    <property type="entry name" value="L domain-like"/>
    <property type="match status" value="1"/>
</dbReference>
<gene>
    <name evidence="8" type="ORF">Golob_018529</name>
</gene>
<name>A0A7J8MAI5_9ROSI</name>
<dbReference type="GO" id="GO:0016020">
    <property type="term" value="C:membrane"/>
    <property type="evidence" value="ECO:0007669"/>
    <property type="project" value="UniProtKB-SubCell"/>
</dbReference>
<feature type="non-terminal residue" evidence="8">
    <location>
        <position position="162"/>
    </location>
</feature>
<evidence type="ECO:0000256" key="7">
    <source>
        <dbReference type="ARBA" id="ARBA00023180"/>
    </source>
</evidence>
<dbReference type="Proteomes" id="UP000593572">
    <property type="component" value="Unassembled WGS sequence"/>
</dbReference>
<dbReference type="AlphaFoldDB" id="A0A7J8MAI5"/>
<dbReference type="Gene3D" id="3.80.10.10">
    <property type="entry name" value="Ribonuclease Inhibitor"/>
    <property type="match status" value="1"/>
</dbReference>
<evidence type="ECO:0008006" key="10">
    <source>
        <dbReference type="Google" id="ProtNLM"/>
    </source>
</evidence>
<evidence type="ECO:0000256" key="1">
    <source>
        <dbReference type="ARBA" id="ARBA00004479"/>
    </source>
</evidence>
<proteinExistence type="predicted"/>
<comment type="subcellular location">
    <subcellularLocation>
        <location evidence="1">Membrane</location>
        <topology evidence="1">Single-pass type I membrane protein</topology>
    </subcellularLocation>
</comment>
<dbReference type="PANTHER" id="PTHR48063">
    <property type="entry name" value="LRR RECEPTOR-LIKE KINASE"/>
    <property type="match status" value="1"/>
</dbReference>
<evidence type="ECO:0000256" key="4">
    <source>
        <dbReference type="ARBA" id="ARBA00022989"/>
    </source>
</evidence>
<evidence type="ECO:0000313" key="8">
    <source>
        <dbReference type="EMBL" id="MBA0561728.1"/>
    </source>
</evidence>
<reference evidence="8 9" key="1">
    <citation type="journal article" date="2019" name="Genome Biol. Evol.">
        <title>Insights into the evolution of the New World diploid cottons (Gossypium, subgenus Houzingenia) based on genome sequencing.</title>
        <authorList>
            <person name="Grover C.E."/>
            <person name="Arick M.A. 2nd"/>
            <person name="Thrash A."/>
            <person name="Conover J.L."/>
            <person name="Sanders W.S."/>
            <person name="Peterson D.G."/>
            <person name="Frelichowski J.E."/>
            <person name="Scheffler J.A."/>
            <person name="Scheffler B.E."/>
            <person name="Wendel J.F."/>
        </authorList>
    </citation>
    <scope>NUCLEOTIDE SEQUENCE [LARGE SCALE GENOMIC DNA]</scope>
    <source>
        <strain evidence="8">157</strain>
        <tissue evidence="8">Leaf</tissue>
    </source>
</reference>
<evidence type="ECO:0000256" key="3">
    <source>
        <dbReference type="ARBA" id="ARBA00022729"/>
    </source>
</evidence>
<dbReference type="EMBL" id="JABEZX010000007">
    <property type="protein sequence ID" value="MBA0561728.1"/>
    <property type="molecule type" value="Genomic_DNA"/>
</dbReference>
<keyword evidence="9" id="KW-1185">Reference proteome</keyword>
<dbReference type="InterPro" id="IPR046956">
    <property type="entry name" value="RLP23-like"/>
</dbReference>
<keyword evidence="6" id="KW-0675">Receptor</keyword>
<dbReference type="Pfam" id="PF00560">
    <property type="entry name" value="LRR_1"/>
    <property type="match status" value="3"/>
</dbReference>
<keyword evidence="5" id="KW-0472">Membrane</keyword>
<protein>
    <recommendedName>
        <fullName evidence="10">Leucine-rich repeat-containing N-terminal plant-type domain-containing protein</fullName>
    </recommendedName>
</protein>
<dbReference type="InterPro" id="IPR001611">
    <property type="entry name" value="Leu-rich_rpt"/>
</dbReference>
<keyword evidence="7" id="KW-0325">Glycoprotein</keyword>
<accession>A0A7J8MAI5</accession>